<dbReference type="Pfam" id="PF00550">
    <property type="entry name" value="PP-binding"/>
    <property type="match status" value="1"/>
</dbReference>
<dbReference type="PROSITE" id="PS50075">
    <property type="entry name" value="CARRIER"/>
    <property type="match status" value="1"/>
</dbReference>
<keyword evidence="3" id="KW-1185">Reference proteome</keyword>
<dbReference type="InterPro" id="IPR009081">
    <property type="entry name" value="PP-bd_ACP"/>
</dbReference>
<sequence>MTTITRQFVVDVLTGLNYDIDEVRDETPLGPDGLDLDSLSLAEVLMRAEETFHIHVEEDEVEELAGLTVGAFVAALAAHEGRQTA</sequence>
<accession>A0ABQ2V5T4</accession>
<evidence type="ECO:0000313" key="2">
    <source>
        <dbReference type="EMBL" id="GGU65144.1"/>
    </source>
</evidence>
<dbReference type="Proteomes" id="UP000654471">
    <property type="component" value="Unassembled WGS sequence"/>
</dbReference>
<protein>
    <recommendedName>
        <fullName evidence="1">Carrier domain-containing protein</fullName>
    </recommendedName>
</protein>
<name>A0ABQ2V5T4_9ACTN</name>
<evidence type="ECO:0000259" key="1">
    <source>
        <dbReference type="PROSITE" id="PS50075"/>
    </source>
</evidence>
<feature type="domain" description="Carrier" evidence="1">
    <location>
        <begin position="1"/>
        <end position="80"/>
    </location>
</feature>
<dbReference type="RefSeq" id="WP_189300620.1">
    <property type="nucleotide sequence ID" value="NZ_BMRP01000010.1"/>
</dbReference>
<comment type="caution">
    <text evidence="2">The sequence shown here is derived from an EMBL/GenBank/DDBJ whole genome shotgun (WGS) entry which is preliminary data.</text>
</comment>
<dbReference type="EMBL" id="BMRP01000010">
    <property type="protein sequence ID" value="GGU65144.1"/>
    <property type="molecule type" value="Genomic_DNA"/>
</dbReference>
<reference evidence="3" key="1">
    <citation type="journal article" date="2019" name="Int. J. Syst. Evol. Microbiol.">
        <title>The Global Catalogue of Microorganisms (GCM) 10K type strain sequencing project: providing services to taxonomists for standard genome sequencing and annotation.</title>
        <authorList>
            <consortium name="The Broad Institute Genomics Platform"/>
            <consortium name="The Broad Institute Genome Sequencing Center for Infectious Disease"/>
            <person name="Wu L."/>
            <person name="Ma J."/>
        </authorList>
    </citation>
    <scope>NUCLEOTIDE SEQUENCE [LARGE SCALE GENOMIC DNA]</scope>
    <source>
        <strain evidence="3">JCM 3399</strain>
    </source>
</reference>
<gene>
    <name evidence="2" type="ORF">GCM10010211_32820</name>
</gene>
<organism evidence="2 3">
    <name type="scientific">Streptomyces albospinus</name>
    <dbReference type="NCBI Taxonomy" id="285515"/>
    <lineage>
        <taxon>Bacteria</taxon>
        <taxon>Bacillati</taxon>
        <taxon>Actinomycetota</taxon>
        <taxon>Actinomycetes</taxon>
        <taxon>Kitasatosporales</taxon>
        <taxon>Streptomycetaceae</taxon>
        <taxon>Streptomyces</taxon>
    </lineage>
</organism>
<evidence type="ECO:0000313" key="3">
    <source>
        <dbReference type="Proteomes" id="UP000654471"/>
    </source>
</evidence>
<proteinExistence type="predicted"/>
<dbReference type="Gene3D" id="1.10.1200.10">
    <property type="entry name" value="ACP-like"/>
    <property type="match status" value="1"/>
</dbReference>
<dbReference type="InterPro" id="IPR036736">
    <property type="entry name" value="ACP-like_sf"/>
</dbReference>
<dbReference type="SUPFAM" id="SSF47336">
    <property type="entry name" value="ACP-like"/>
    <property type="match status" value="1"/>
</dbReference>